<dbReference type="InterPro" id="IPR003959">
    <property type="entry name" value="ATPase_AAA_core"/>
</dbReference>
<accession>A0A3N4L0K4</accession>
<organism evidence="3 4">
    <name type="scientific">Morchella conica CCBAS932</name>
    <dbReference type="NCBI Taxonomy" id="1392247"/>
    <lineage>
        <taxon>Eukaryota</taxon>
        <taxon>Fungi</taxon>
        <taxon>Dikarya</taxon>
        <taxon>Ascomycota</taxon>
        <taxon>Pezizomycotina</taxon>
        <taxon>Pezizomycetes</taxon>
        <taxon>Pezizales</taxon>
        <taxon>Morchellaceae</taxon>
        <taxon>Morchella</taxon>
    </lineage>
</organism>
<dbReference type="InParanoid" id="A0A3N4L0K4"/>
<dbReference type="CDD" id="cd19481">
    <property type="entry name" value="RecA-like_protease"/>
    <property type="match status" value="1"/>
</dbReference>
<feature type="domain" description="AAA+ ATPase" evidence="2">
    <location>
        <begin position="266"/>
        <end position="389"/>
    </location>
</feature>
<dbReference type="PANTHER" id="PTHR23077">
    <property type="entry name" value="AAA-FAMILY ATPASE"/>
    <property type="match status" value="1"/>
</dbReference>
<dbReference type="GO" id="GO:0003723">
    <property type="term" value="F:RNA binding"/>
    <property type="evidence" value="ECO:0007669"/>
    <property type="project" value="TreeGrafter"/>
</dbReference>
<dbReference type="GO" id="GO:0042254">
    <property type="term" value="P:ribosome biogenesis"/>
    <property type="evidence" value="ECO:0007669"/>
    <property type="project" value="TreeGrafter"/>
</dbReference>
<dbReference type="OrthoDB" id="2115716at2759"/>
<evidence type="ECO:0000259" key="2">
    <source>
        <dbReference type="SMART" id="SM00382"/>
    </source>
</evidence>
<dbReference type="GO" id="GO:1990275">
    <property type="term" value="F:preribosome binding"/>
    <property type="evidence" value="ECO:0007669"/>
    <property type="project" value="TreeGrafter"/>
</dbReference>
<dbReference type="GO" id="GO:0005524">
    <property type="term" value="F:ATP binding"/>
    <property type="evidence" value="ECO:0007669"/>
    <property type="project" value="InterPro"/>
</dbReference>
<dbReference type="InterPro" id="IPR050168">
    <property type="entry name" value="AAA_ATPase_domain"/>
</dbReference>
<dbReference type="SMART" id="SM00382">
    <property type="entry name" value="AAA"/>
    <property type="match status" value="1"/>
</dbReference>
<gene>
    <name evidence="3" type="ORF">P167DRAFT_503919</name>
</gene>
<proteinExistence type="predicted"/>
<name>A0A3N4L0K4_9PEZI</name>
<keyword evidence="4" id="KW-1185">Reference proteome</keyword>
<evidence type="ECO:0000313" key="4">
    <source>
        <dbReference type="Proteomes" id="UP000277580"/>
    </source>
</evidence>
<dbReference type="STRING" id="1392247.A0A3N4L0K4"/>
<dbReference type="SUPFAM" id="SSF52540">
    <property type="entry name" value="P-loop containing nucleoside triphosphate hydrolases"/>
    <property type="match status" value="1"/>
</dbReference>
<evidence type="ECO:0000256" key="1">
    <source>
        <dbReference type="SAM" id="MobiDB-lite"/>
    </source>
</evidence>
<dbReference type="Gene3D" id="3.40.50.300">
    <property type="entry name" value="P-loop containing nucleotide triphosphate hydrolases"/>
    <property type="match status" value="1"/>
</dbReference>
<keyword evidence="3" id="KW-0378">Hydrolase</keyword>
<dbReference type="PANTHER" id="PTHR23077:SF132">
    <property type="entry name" value="ATP-DEPENDENT ZN PROTEASE"/>
    <property type="match status" value="1"/>
</dbReference>
<dbReference type="AlphaFoldDB" id="A0A3N4L0K4"/>
<dbReference type="GO" id="GO:0016887">
    <property type="term" value="F:ATP hydrolysis activity"/>
    <property type="evidence" value="ECO:0007669"/>
    <property type="project" value="InterPro"/>
</dbReference>
<feature type="region of interest" description="Disordered" evidence="1">
    <location>
        <begin position="27"/>
        <end position="46"/>
    </location>
</feature>
<dbReference type="InterPro" id="IPR027417">
    <property type="entry name" value="P-loop_NTPase"/>
</dbReference>
<dbReference type="EMBL" id="ML119119">
    <property type="protein sequence ID" value="RPB14101.1"/>
    <property type="molecule type" value="Genomic_DNA"/>
</dbReference>
<protein>
    <submittedName>
        <fullName evidence="3">P-loop containing nucleoside triphosphate hydrolase protein</fullName>
    </submittedName>
</protein>
<evidence type="ECO:0000313" key="3">
    <source>
        <dbReference type="EMBL" id="RPB14101.1"/>
    </source>
</evidence>
<dbReference type="GO" id="GO:0005634">
    <property type="term" value="C:nucleus"/>
    <property type="evidence" value="ECO:0007669"/>
    <property type="project" value="TreeGrafter"/>
</dbReference>
<feature type="region of interest" description="Disordered" evidence="1">
    <location>
        <begin position="483"/>
        <end position="508"/>
    </location>
</feature>
<reference evidence="3 4" key="1">
    <citation type="journal article" date="2018" name="Nat. Ecol. Evol.">
        <title>Pezizomycetes genomes reveal the molecular basis of ectomycorrhizal truffle lifestyle.</title>
        <authorList>
            <person name="Murat C."/>
            <person name="Payen T."/>
            <person name="Noel B."/>
            <person name="Kuo A."/>
            <person name="Morin E."/>
            <person name="Chen J."/>
            <person name="Kohler A."/>
            <person name="Krizsan K."/>
            <person name="Balestrini R."/>
            <person name="Da Silva C."/>
            <person name="Montanini B."/>
            <person name="Hainaut M."/>
            <person name="Levati E."/>
            <person name="Barry K.W."/>
            <person name="Belfiori B."/>
            <person name="Cichocki N."/>
            <person name="Clum A."/>
            <person name="Dockter R.B."/>
            <person name="Fauchery L."/>
            <person name="Guy J."/>
            <person name="Iotti M."/>
            <person name="Le Tacon F."/>
            <person name="Lindquist E.A."/>
            <person name="Lipzen A."/>
            <person name="Malagnac F."/>
            <person name="Mello A."/>
            <person name="Molinier V."/>
            <person name="Miyauchi S."/>
            <person name="Poulain J."/>
            <person name="Riccioni C."/>
            <person name="Rubini A."/>
            <person name="Sitrit Y."/>
            <person name="Splivallo R."/>
            <person name="Traeger S."/>
            <person name="Wang M."/>
            <person name="Zifcakova L."/>
            <person name="Wipf D."/>
            <person name="Zambonelli A."/>
            <person name="Paolocci F."/>
            <person name="Nowrousian M."/>
            <person name="Ottonello S."/>
            <person name="Baldrian P."/>
            <person name="Spatafora J.W."/>
            <person name="Henrissat B."/>
            <person name="Nagy L.G."/>
            <person name="Aury J.M."/>
            <person name="Wincker P."/>
            <person name="Grigoriev I.V."/>
            <person name="Bonfante P."/>
            <person name="Martin F.M."/>
        </authorList>
    </citation>
    <scope>NUCLEOTIDE SEQUENCE [LARGE SCALE GENOMIC DNA]</scope>
    <source>
        <strain evidence="3 4">CCBAS932</strain>
    </source>
</reference>
<dbReference type="InterPro" id="IPR003593">
    <property type="entry name" value="AAA+_ATPase"/>
</dbReference>
<sequence>MSMMAPVSAGRKPHGPCQTISSIIAPQFVPDDQPPQPSPLTPTGGKPSDDFLFVSKDFPYHPRSPVSTFLQHHTGLATDCDMVLRETIKKHHPHLAMTVCADRNCDILTYAALGKVDLKPKDIPFLTQSVFAPSEHRSDGPGAMQVSLDFGCFDVCTKSGHKFIHYYASYVESYQQKAANYFLHDLDSKAAVQELILEACSWAVELHDEILIFQSFWMKDHKLWQAIQKAKWKDVILDEKMKKEIINDVGSFFAGRDTYENLGVPWKRGLIFHGPPGNGKTISIKALMKNLEHPTLYVKSFHTYNGDETGIKMIFEKARAMAPCLLILEDIDSLITKDNRSYFLNEVDGLEENDGILVLATTNHLDLLDPGIVSRPSRFDRKYFFPLPSMDERKAYCKYWKHKLEGSDKIDFPDSLVDKIAEWTEDFSFAYLKEAFVSSLLIIAAREGYGGEDGDEGDEESFETVIKRQIETLKKEMGDGSEQLINAVSSQINPPLDSNPPHKSDPVN</sequence>
<dbReference type="Pfam" id="PF00004">
    <property type="entry name" value="AAA"/>
    <property type="match status" value="1"/>
</dbReference>
<feature type="compositionally biased region" description="Polar residues" evidence="1">
    <location>
        <begin position="483"/>
        <end position="493"/>
    </location>
</feature>
<dbReference type="Proteomes" id="UP000277580">
    <property type="component" value="Unassembled WGS sequence"/>
</dbReference>